<evidence type="ECO:0008006" key="3">
    <source>
        <dbReference type="Google" id="ProtNLM"/>
    </source>
</evidence>
<dbReference type="RefSeq" id="WP_307339393.1">
    <property type="nucleotide sequence ID" value="NZ_JAUSUQ010000007.1"/>
</dbReference>
<dbReference type="SUPFAM" id="SSF143842">
    <property type="entry name" value="YwmB-like"/>
    <property type="match status" value="1"/>
</dbReference>
<dbReference type="Pfam" id="PF08680">
    <property type="entry name" value="DUF1779"/>
    <property type="match status" value="1"/>
</dbReference>
<dbReference type="Proteomes" id="UP001232445">
    <property type="component" value="Unassembled WGS sequence"/>
</dbReference>
<evidence type="ECO:0000313" key="1">
    <source>
        <dbReference type="EMBL" id="MDQ0339436.1"/>
    </source>
</evidence>
<protein>
    <recommendedName>
        <fullName evidence="3">TATA-box binding protein</fullName>
    </recommendedName>
</protein>
<organism evidence="1 2">
    <name type="scientific">Caldalkalibacillus uzonensis</name>
    <dbReference type="NCBI Taxonomy" id="353224"/>
    <lineage>
        <taxon>Bacteria</taxon>
        <taxon>Bacillati</taxon>
        <taxon>Bacillota</taxon>
        <taxon>Bacilli</taxon>
        <taxon>Bacillales</taxon>
        <taxon>Bacillaceae</taxon>
        <taxon>Caldalkalibacillus</taxon>
    </lineage>
</organism>
<proteinExistence type="predicted"/>
<comment type="caution">
    <text evidence="1">The sequence shown here is derived from an EMBL/GenBank/DDBJ whole genome shotgun (WGS) entry which is preliminary data.</text>
</comment>
<reference evidence="1 2" key="1">
    <citation type="submission" date="2023-07" db="EMBL/GenBank/DDBJ databases">
        <title>Genomic Encyclopedia of Type Strains, Phase IV (KMG-IV): sequencing the most valuable type-strain genomes for metagenomic binning, comparative biology and taxonomic classification.</title>
        <authorList>
            <person name="Goeker M."/>
        </authorList>
    </citation>
    <scope>NUCLEOTIDE SEQUENCE [LARGE SCALE GENOMIC DNA]</scope>
    <source>
        <strain evidence="1 2">DSM 17740</strain>
    </source>
</reference>
<name>A0ABU0CU44_9BACI</name>
<evidence type="ECO:0000313" key="2">
    <source>
        <dbReference type="Proteomes" id="UP001232445"/>
    </source>
</evidence>
<dbReference type="EMBL" id="JAUSUQ010000007">
    <property type="protein sequence ID" value="MDQ0339436.1"/>
    <property type="molecule type" value="Genomic_DNA"/>
</dbReference>
<dbReference type="InterPro" id="IPR036209">
    <property type="entry name" value="YwmB-like_sf"/>
</dbReference>
<dbReference type="InterPro" id="IPR014794">
    <property type="entry name" value="DUF1779"/>
</dbReference>
<sequence length="266" mass="30751">MRLSWGEGILGLMAFILLLFWWPDDSHIDALTRTIQGNDHFVHTIAQPTQQMAAMLADKPVALTEWTVYWRGALTAQEEEEWRIRLTQHGFTLDETITTDHRHGNPVLTEHWTKAENGFLHHLQLISNPHETGQPAKYIYVWSGSTDLDHLWLEELEVIVGIYFTHLKNFPESFSCLEAVADDRLKDGLLDQRVLEQWLTHDFQADVIHKLVEDQFISLNGYVATWDHVLYSANQQKINVQLSARYNALEDTTRITLGYPLILTAH</sequence>
<dbReference type="Gene3D" id="3.30.360.40">
    <property type="entry name" value="YwmB-like"/>
    <property type="match status" value="1"/>
</dbReference>
<keyword evidence="2" id="KW-1185">Reference proteome</keyword>
<gene>
    <name evidence="1" type="ORF">J2S00_002223</name>
</gene>
<accession>A0ABU0CU44</accession>
<dbReference type="Gene3D" id="3.30.2030.10">
    <property type="entry name" value="YwmB-like"/>
    <property type="match status" value="1"/>
</dbReference>